<gene>
    <name evidence="8" type="ORF">ILUMI_16778</name>
</gene>
<evidence type="ECO:0000256" key="6">
    <source>
        <dbReference type="ARBA" id="ARBA00022918"/>
    </source>
</evidence>
<dbReference type="AlphaFoldDB" id="A0A8K0G2J1"/>
<keyword evidence="9" id="KW-1185">Reference proteome</keyword>
<organism evidence="8 9">
    <name type="scientific">Ignelater luminosus</name>
    <name type="common">Cucubano</name>
    <name type="synonym">Pyrophorus luminosus</name>
    <dbReference type="NCBI Taxonomy" id="2038154"/>
    <lineage>
        <taxon>Eukaryota</taxon>
        <taxon>Metazoa</taxon>
        <taxon>Ecdysozoa</taxon>
        <taxon>Arthropoda</taxon>
        <taxon>Hexapoda</taxon>
        <taxon>Insecta</taxon>
        <taxon>Pterygota</taxon>
        <taxon>Neoptera</taxon>
        <taxon>Endopterygota</taxon>
        <taxon>Coleoptera</taxon>
        <taxon>Polyphaga</taxon>
        <taxon>Elateriformia</taxon>
        <taxon>Elateroidea</taxon>
        <taxon>Elateridae</taxon>
        <taxon>Agrypninae</taxon>
        <taxon>Pyrophorini</taxon>
        <taxon>Ignelater</taxon>
    </lineage>
</organism>
<keyword evidence="5" id="KW-0378">Hydrolase</keyword>
<evidence type="ECO:0000256" key="3">
    <source>
        <dbReference type="ARBA" id="ARBA00022722"/>
    </source>
</evidence>
<evidence type="ECO:0000256" key="4">
    <source>
        <dbReference type="ARBA" id="ARBA00022759"/>
    </source>
</evidence>
<dbReference type="PANTHER" id="PTHR37984">
    <property type="entry name" value="PROTEIN CBG26694"/>
    <property type="match status" value="1"/>
</dbReference>
<name>A0A8K0G2J1_IGNLU</name>
<dbReference type="PANTHER" id="PTHR37984:SF15">
    <property type="entry name" value="INTEGRASE CATALYTIC DOMAIN-CONTAINING PROTEIN"/>
    <property type="match status" value="1"/>
</dbReference>
<keyword evidence="4" id="KW-0255">Endonuclease</keyword>
<dbReference type="GO" id="GO:0004519">
    <property type="term" value="F:endonuclease activity"/>
    <property type="evidence" value="ECO:0007669"/>
    <property type="project" value="UniProtKB-KW"/>
</dbReference>
<dbReference type="InterPro" id="IPR043502">
    <property type="entry name" value="DNA/RNA_pol_sf"/>
</dbReference>
<dbReference type="InterPro" id="IPR041373">
    <property type="entry name" value="RT_RNaseH"/>
</dbReference>
<keyword evidence="3" id="KW-0540">Nuclease</keyword>
<feature type="domain" description="Reverse transcriptase RNase H-like" evidence="7">
    <location>
        <begin position="136"/>
        <end position="183"/>
    </location>
</feature>
<dbReference type="EMBL" id="VTPC01067278">
    <property type="protein sequence ID" value="KAF2889395.1"/>
    <property type="molecule type" value="Genomic_DNA"/>
</dbReference>
<evidence type="ECO:0000259" key="7">
    <source>
        <dbReference type="Pfam" id="PF17917"/>
    </source>
</evidence>
<keyword evidence="1" id="KW-0808">Transferase</keyword>
<dbReference type="GO" id="GO:0003964">
    <property type="term" value="F:RNA-directed DNA polymerase activity"/>
    <property type="evidence" value="ECO:0007669"/>
    <property type="project" value="UniProtKB-KW"/>
</dbReference>
<comment type="caution">
    <text evidence="8">The sequence shown here is derived from an EMBL/GenBank/DDBJ whole genome shotgun (WGS) entry which is preliminary data.</text>
</comment>
<dbReference type="SUPFAM" id="SSF56672">
    <property type="entry name" value="DNA/RNA polymerases"/>
    <property type="match status" value="1"/>
</dbReference>
<dbReference type="CDD" id="cd01647">
    <property type="entry name" value="RT_LTR"/>
    <property type="match status" value="1"/>
</dbReference>
<evidence type="ECO:0000256" key="2">
    <source>
        <dbReference type="ARBA" id="ARBA00022695"/>
    </source>
</evidence>
<dbReference type="Proteomes" id="UP000801492">
    <property type="component" value="Unassembled WGS sequence"/>
</dbReference>
<accession>A0A8K0G2J1</accession>
<dbReference type="OrthoDB" id="6932368at2759"/>
<keyword evidence="2" id="KW-0548">Nucleotidyltransferase</keyword>
<evidence type="ECO:0000313" key="9">
    <source>
        <dbReference type="Proteomes" id="UP000801492"/>
    </source>
</evidence>
<keyword evidence="6" id="KW-0695">RNA-directed DNA polymerase</keyword>
<dbReference type="InterPro" id="IPR050951">
    <property type="entry name" value="Retrovirus_Pol_polyprotein"/>
</dbReference>
<dbReference type="GO" id="GO:0016787">
    <property type="term" value="F:hydrolase activity"/>
    <property type="evidence" value="ECO:0007669"/>
    <property type="project" value="UniProtKB-KW"/>
</dbReference>
<reference evidence="8" key="1">
    <citation type="submission" date="2019-08" db="EMBL/GenBank/DDBJ databases">
        <title>The genome of the North American firefly Photinus pyralis.</title>
        <authorList>
            <consortium name="Photinus pyralis genome working group"/>
            <person name="Fallon T.R."/>
            <person name="Sander Lower S.E."/>
            <person name="Weng J.-K."/>
        </authorList>
    </citation>
    <scope>NUCLEOTIDE SEQUENCE</scope>
    <source>
        <strain evidence="8">TRF0915ILg1</strain>
        <tissue evidence="8">Whole body</tissue>
    </source>
</reference>
<sequence>MYMGVGKLESAAEIAPASSAEESRISGRTRDSKTRISFYAKQSMWTSSAHTVNRQDGTTRPCGDCRRLNDLAVPDRYPISRIEDFHHILKSKTIFSKIDLFKAYYQIPIAEEDKEKFNVFSFGLRNPPSTFQRFVNEKAYSTYDRELLGIYLSVRHFKHMLEGRDFTIMTDKPLTFAFKQKNDKHPQDNKDASFQFSTKIIHMNGHDNIITDTLSRIDEIKALVYDLVADAQIGDAELEDFLQNDKYPKPDERFDIIHIDIVRPLPPAVSQSLTVTPVG</sequence>
<evidence type="ECO:0000256" key="5">
    <source>
        <dbReference type="ARBA" id="ARBA00022801"/>
    </source>
</evidence>
<dbReference type="Pfam" id="PF17917">
    <property type="entry name" value="RT_RNaseH"/>
    <property type="match status" value="1"/>
</dbReference>
<evidence type="ECO:0000256" key="1">
    <source>
        <dbReference type="ARBA" id="ARBA00022679"/>
    </source>
</evidence>
<proteinExistence type="predicted"/>
<evidence type="ECO:0000313" key="8">
    <source>
        <dbReference type="EMBL" id="KAF2889395.1"/>
    </source>
</evidence>
<protein>
    <recommendedName>
        <fullName evidence="7">Reverse transcriptase RNase H-like domain-containing protein</fullName>
    </recommendedName>
</protein>
<dbReference type="InterPro" id="IPR043128">
    <property type="entry name" value="Rev_trsase/Diguanyl_cyclase"/>
</dbReference>
<dbReference type="Gene3D" id="3.30.70.270">
    <property type="match status" value="1"/>
</dbReference>